<reference evidence="2 3" key="1">
    <citation type="journal article" date="2020" name="Antonie Van Leeuwenhoek">
        <title>Rhodopirellula heiligendammensis sp. nov., Rhodopirellula pilleata sp. nov., and Rhodopirellula solitaria sp. nov. isolated from natural or artificial marine surfaces in Northern Germany and California, USA, and emended description of the genus Rhodopirellula.</title>
        <authorList>
            <person name="Kallscheuer N."/>
            <person name="Wiegand S."/>
            <person name="Jogler M."/>
            <person name="Boedeker C."/>
            <person name="Peeters S.H."/>
            <person name="Rast P."/>
            <person name="Heuer A."/>
            <person name="Jetten M.S.M."/>
            <person name="Rohde M."/>
            <person name="Jogler C."/>
        </authorList>
    </citation>
    <scope>NUCLEOTIDE SEQUENCE [LARGE SCALE GENOMIC DNA]</scope>
    <source>
        <strain evidence="2 3">Poly21</strain>
    </source>
</reference>
<gene>
    <name evidence="2" type="ORF">Poly21_05320</name>
</gene>
<feature type="compositionally biased region" description="Polar residues" evidence="1">
    <location>
        <begin position="48"/>
        <end position="63"/>
    </location>
</feature>
<feature type="region of interest" description="Disordered" evidence="1">
    <location>
        <begin position="48"/>
        <end position="85"/>
    </location>
</feature>
<keyword evidence="3" id="KW-1185">Reference proteome</keyword>
<protein>
    <submittedName>
        <fullName evidence="2">Uncharacterized protein</fullName>
    </submittedName>
</protein>
<dbReference type="EMBL" id="SJPU01000001">
    <property type="protein sequence ID" value="TWU18370.1"/>
    <property type="molecule type" value="Genomic_DNA"/>
</dbReference>
<sequence length="446" mass="47940">MLKIAWFRLVVSSGFSLSRKILKLLLRVLRCHTQEDEIVNSIRSTSRDATMTLASDTKKNSPNRFRANEPSHGERSDSEAMPPTLLRLPQLKSAVAEEKERPIEVENECQPLPKVSSSGPRGIPIGAHTVSDRVVAAATTKNPESPAGSTHPPRPRLAERVGLKDFNAAAWIDRIATRKTLSAALVVVAGIAIWAPRPGEFNRHTGPSSMPESLEAEVADPLLTSTSQFENAARTPAYETPEHGAEHALLSRRAETAMEREGSQTEFLNKTAQTTPAPVEHVSHETSDDQYQNAGYDMDPLASAANEQIRRMDATYADLPSMPVAETAAAESADLTPDVENEPLGGLSSLSQSRTPNPIKNWADYLPPVGAVDFAERGESHADGPPVEFAAGQAGVVAGGAMSVPTTDTPIAPDAHFGLPGNDELIDADEHIAMPPMDAVDRAQTR</sequence>
<evidence type="ECO:0000313" key="2">
    <source>
        <dbReference type="EMBL" id="TWU18370.1"/>
    </source>
</evidence>
<evidence type="ECO:0000256" key="1">
    <source>
        <dbReference type="SAM" id="MobiDB-lite"/>
    </source>
</evidence>
<accession>A0A5C6C1F5</accession>
<feature type="region of interest" description="Disordered" evidence="1">
    <location>
        <begin position="327"/>
        <end position="353"/>
    </location>
</feature>
<dbReference type="AlphaFoldDB" id="A0A5C6C1F5"/>
<name>A0A5C6C1F5_9BACT</name>
<feature type="compositionally biased region" description="Basic and acidic residues" evidence="1">
    <location>
        <begin position="66"/>
        <end position="78"/>
    </location>
</feature>
<evidence type="ECO:0000313" key="3">
    <source>
        <dbReference type="Proteomes" id="UP000319908"/>
    </source>
</evidence>
<proteinExistence type="predicted"/>
<dbReference type="Proteomes" id="UP000319908">
    <property type="component" value="Unassembled WGS sequence"/>
</dbReference>
<comment type="caution">
    <text evidence="2">The sequence shown here is derived from an EMBL/GenBank/DDBJ whole genome shotgun (WGS) entry which is preliminary data.</text>
</comment>
<organism evidence="2 3">
    <name type="scientific">Allorhodopirellula heiligendammensis</name>
    <dbReference type="NCBI Taxonomy" id="2714739"/>
    <lineage>
        <taxon>Bacteria</taxon>
        <taxon>Pseudomonadati</taxon>
        <taxon>Planctomycetota</taxon>
        <taxon>Planctomycetia</taxon>
        <taxon>Pirellulales</taxon>
        <taxon>Pirellulaceae</taxon>
        <taxon>Allorhodopirellula</taxon>
    </lineage>
</organism>